<reference evidence="1 2" key="1">
    <citation type="submission" date="2015-07" db="EMBL/GenBank/DDBJ databases">
        <title>Comparative genomics of the Sigatoka disease complex on banana suggests a link between parallel evolutionary changes in Pseudocercospora fijiensis and Pseudocercospora eumusae and increased virulence on the banana host.</title>
        <authorList>
            <person name="Chang T.-C."/>
            <person name="Salvucci A."/>
            <person name="Crous P.W."/>
            <person name="Stergiopoulos I."/>
        </authorList>
    </citation>
    <scope>NUCLEOTIDE SEQUENCE [LARGE SCALE GENOMIC DNA]</scope>
    <source>
        <strain evidence="1 2">CBS 114824</strain>
    </source>
</reference>
<gene>
    <name evidence="1" type="ORF">AC578_6240</name>
</gene>
<evidence type="ECO:0000313" key="2">
    <source>
        <dbReference type="Proteomes" id="UP000070133"/>
    </source>
</evidence>
<dbReference type="Proteomes" id="UP000070133">
    <property type="component" value="Unassembled WGS sequence"/>
</dbReference>
<name>A0A139GZP5_9PEZI</name>
<comment type="caution">
    <text evidence="1">The sequence shown here is derived from an EMBL/GenBank/DDBJ whole genome shotgun (WGS) entry which is preliminary data.</text>
</comment>
<dbReference type="AlphaFoldDB" id="A0A139GZP5"/>
<accession>A0A139GZP5</accession>
<dbReference type="EMBL" id="LFZN01000205">
    <property type="protein sequence ID" value="KXS95675.1"/>
    <property type="molecule type" value="Genomic_DNA"/>
</dbReference>
<evidence type="ECO:0000313" key="1">
    <source>
        <dbReference type="EMBL" id="KXS95675.1"/>
    </source>
</evidence>
<organism evidence="1 2">
    <name type="scientific">Pseudocercospora eumusae</name>
    <dbReference type="NCBI Taxonomy" id="321146"/>
    <lineage>
        <taxon>Eukaryota</taxon>
        <taxon>Fungi</taxon>
        <taxon>Dikarya</taxon>
        <taxon>Ascomycota</taxon>
        <taxon>Pezizomycotina</taxon>
        <taxon>Dothideomycetes</taxon>
        <taxon>Dothideomycetidae</taxon>
        <taxon>Mycosphaerellales</taxon>
        <taxon>Mycosphaerellaceae</taxon>
        <taxon>Pseudocercospora</taxon>
    </lineage>
</organism>
<sequence>MYISVSFVRKPFGPVADAWLTAVLCPRNANNRNKNVPTNSPVHATIWFLHAGWRYASRGSTYPNPGSRLAFFRRFW</sequence>
<proteinExistence type="predicted"/>
<keyword evidence="2" id="KW-1185">Reference proteome</keyword>
<protein>
    <submittedName>
        <fullName evidence="1">Uncharacterized protein</fullName>
    </submittedName>
</protein>